<evidence type="ECO:0000256" key="2">
    <source>
        <dbReference type="ARBA" id="ARBA00022748"/>
    </source>
</evidence>
<evidence type="ECO:0000256" key="3">
    <source>
        <dbReference type="ARBA" id="ARBA00023157"/>
    </source>
</evidence>
<dbReference type="EMBL" id="JASZZN010000005">
    <property type="protein sequence ID" value="MDM4015379.1"/>
    <property type="molecule type" value="Genomic_DNA"/>
</dbReference>
<gene>
    <name evidence="7" type="ORF">QTN89_08070</name>
</gene>
<feature type="signal peptide" evidence="5">
    <location>
        <begin position="1"/>
        <end position="24"/>
    </location>
</feature>
<evidence type="ECO:0000256" key="4">
    <source>
        <dbReference type="ARBA" id="ARBA00023284"/>
    </source>
</evidence>
<dbReference type="Gene3D" id="3.40.30.10">
    <property type="entry name" value="Glutaredoxin"/>
    <property type="match status" value="1"/>
</dbReference>
<sequence length="380" mass="42612">MKRFALAALCCAVTAAITVRPAQAEADLDVGSKAPALDIAHYFDESDAKVTKFKKDNVYVVEFWATWCPPCVASMPHLAELQQKHRPDNVHIVSISDEDRETITEKLQEPYPGKEQSFAEVTAPYTLTSDPDGSSHRDYMLAAGQNGIPAAFIVGKSGVIEWIGHPMELDEPLAQVIDDSWDREAFKQERLQEEQFQEALQKFAQLAGRGNVEEAGKMLETQISETTNEEFKERWTNIRYQFRLLTGTAGEEDFKHYREQLKELKGNGPAVYRFSMQLYGISQNDGDLGPLVDDVLTALKTEVETIEGSENKVALHEAIARFYALKKDYKSAVAAQEKAIEVGDELSSTQKRRLQLLLDELKGMLEGDDDKSNEDTPSEE</sequence>
<evidence type="ECO:0000256" key="1">
    <source>
        <dbReference type="ARBA" id="ARBA00004196"/>
    </source>
</evidence>
<keyword evidence="3" id="KW-1015">Disulfide bond</keyword>
<keyword evidence="8" id="KW-1185">Reference proteome</keyword>
<dbReference type="PANTHER" id="PTHR42852:SF6">
    <property type="entry name" value="THIOL:DISULFIDE INTERCHANGE PROTEIN DSBE"/>
    <property type="match status" value="1"/>
</dbReference>
<reference evidence="7 8" key="1">
    <citation type="submission" date="2023-06" db="EMBL/GenBank/DDBJ databases">
        <title>Roseiconus lacunae JC819 isolated from Gulf of Mannar region, Tamil Nadu.</title>
        <authorList>
            <person name="Pk S."/>
            <person name="Ch S."/>
            <person name="Ch V.R."/>
        </authorList>
    </citation>
    <scope>NUCLEOTIDE SEQUENCE [LARGE SCALE GENOMIC DNA]</scope>
    <source>
        <strain evidence="7 8">JC819</strain>
    </source>
</reference>
<evidence type="ECO:0000313" key="8">
    <source>
        <dbReference type="Proteomes" id="UP001239462"/>
    </source>
</evidence>
<keyword evidence="5" id="KW-0732">Signal</keyword>
<dbReference type="RefSeq" id="WP_289162858.1">
    <property type="nucleotide sequence ID" value="NZ_CP141221.1"/>
</dbReference>
<feature type="chain" id="PRO_5046155673" evidence="5">
    <location>
        <begin position="25"/>
        <end position="380"/>
    </location>
</feature>
<dbReference type="Pfam" id="PF00578">
    <property type="entry name" value="AhpC-TSA"/>
    <property type="match status" value="1"/>
</dbReference>
<protein>
    <submittedName>
        <fullName evidence="7">TlpA disulfide reductase family protein</fullName>
    </submittedName>
</protein>
<dbReference type="CDD" id="cd02966">
    <property type="entry name" value="TlpA_like_family"/>
    <property type="match status" value="1"/>
</dbReference>
<dbReference type="InterPro" id="IPR013766">
    <property type="entry name" value="Thioredoxin_domain"/>
</dbReference>
<dbReference type="PANTHER" id="PTHR42852">
    <property type="entry name" value="THIOL:DISULFIDE INTERCHANGE PROTEIN DSBE"/>
    <property type="match status" value="1"/>
</dbReference>
<dbReference type="SUPFAM" id="SSF52833">
    <property type="entry name" value="Thioredoxin-like"/>
    <property type="match status" value="1"/>
</dbReference>
<feature type="domain" description="Thioredoxin" evidence="6">
    <location>
        <begin position="28"/>
        <end position="191"/>
    </location>
</feature>
<dbReference type="PROSITE" id="PS51352">
    <property type="entry name" value="THIOREDOXIN_2"/>
    <property type="match status" value="1"/>
</dbReference>
<accession>A0ABT7PGE3</accession>
<dbReference type="InterPro" id="IPR017937">
    <property type="entry name" value="Thioredoxin_CS"/>
</dbReference>
<keyword evidence="2" id="KW-0201">Cytochrome c-type biogenesis</keyword>
<dbReference type="Proteomes" id="UP001239462">
    <property type="component" value="Unassembled WGS sequence"/>
</dbReference>
<comment type="caution">
    <text evidence="7">The sequence shown here is derived from an EMBL/GenBank/DDBJ whole genome shotgun (WGS) entry which is preliminary data.</text>
</comment>
<dbReference type="InterPro" id="IPR036249">
    <property type="entry name" value="Thioredoxin-like_sf"/>
</dbReference>
<evidence type="ECO:0000259" key="6">
    <source>
        <dbReference type="PROSITE" id="PS51352"/>
    </source>
</evidence>
<organism evidence="7 8">
    <name type="scientific">Roseiconus lacunae</name>
    <dbReference type="NCBI Taxonomy" id="2605694"/>
    <lineage>
        <taxon>Bacteria</taxon>
        <taxon>Pseudomonadati</taxon>
        <taxon>Planctomycetota</taxon>
        <taxon>Planctomycetia</taxon>
        <taxon>Pirellulales</taxon>
        <taxon>Pirellulaceae</taxon>
        <taxon>Roseiconus</taxon>
    </lineage>
</organism>
<evidence type="ECO:0000256" key="5">
    <source>
        <dbReference type="SAM" id="SignalP"/>
    </source>
</evidence>
<dbReference type="InterPro" id="IPR050553">
    <property type="entry name" value="Thioredoxin_ResA/DsbE_sf"/>
</dbReference>
<dbReference type="PROSITE" id="PS00194">
    <property type="entry name" value="THIOREDOXIN_1"/>
    <property type="match status" value="1"/>
</dbReference>
<comment type="subcellular location">
    <subcellularLocation>
        <location evidence="1">Cell envelope</location>
    </subcellularLocation>
</comment>
<evidence type="ECO:0000313" key="7">
    <source>
        <dbReference type="EMBL" id="MDM4015379.1"/>
    </source>
</evidence>
<proteinExistence type="predicted"/>
<keyword evidence="4" id="KW-0676">Redox-active center</keyword>
<dbReference type="InterPro" id="IPR000866">
    <property type="entry name" value="AhpC/TSA"/>
</dbReference>
<name>A0ABT7PGE3_9BACT</name>